<evidence type="ECO:0000313" key="1">
    <source>
        <dbReference type="EMBL" id="SNC71941.1"/>
    </source>
</evidence>
<sequence length="93" mass="10408">MAQKQKDTRSVEQITRDLDSARVRLAGDVDELVYRAHPKELTKRAKEDAQVKFTETMYDHEGELKGDLIAKGLGGAGAALFTLGLLRRLFYKG</sequence>
<dbReference type="EMBL" id="FYEZ01000002">
    <property type="protein sequence ID" value="SNC71941.1"/>
    <property type="molecule type" value="Genomic_DNA"/>
</dbReference>
<dbReference type="RefSeq" id="WP_088818602.1">
    <property type="nucleotide sequence ID" value="NZ_FYEZ01000002.1"/>
</dbReference>
<protein>
    <recommendedName>
        <fullName evidence="3">DUF3618 domain-containing protein</fullName>
    </recommendedName>
</protein>
<dbReference type="AlphaFoldDB" id="A0A212U1C6"/>
<accession>A0A212U1C6</accession>
<organism evidence="1 2">
    <name type="scientific">Kytococcus aerolatus</name>
    <dbReference type="NCBI Taxonomy" id="592308"/>
    <lineage>
        <taxon>Bacteria</taxon>
        <taxon>Bacillati</taxon>
        <taxon>Actinomycetota</taxon>
        <taxon>Actinomycetes</taxon>
        <taxon>Micrococcales</taxon>
        <taxon>Kytococcaceae</taxon>
        <taxon>Kytococcus</taxon>
    </lineage>
</organism>
<gene>
    <name evidence="1" type="ORF">SAMN05445756_1669</name>
</gene>
<reference evidence="1 2" key="1">
    <citation type="submission" date="2017-06" db="EMBL/GenBank/DDBJ databases">
        <authorList>
            <person name="Kim H.J."/>
            <person name="Triplett B.A."/>
        </authorList>
    </citation>
    <scope>NUCLEOTIDE SEQUENCE [LARGE SCALE GENOMIC DNA]</scope>
    <source>
        <strain evidence="1 2">DSM 22179</strain>
    </source>
</reference>
<dbReference type="Pfam" id="PF12277">
    <property type="entry name" value="DUF3618"/>
    <property type="match status" value="1"/>
</dbReference>
<evidence type="ECO:0008006" key="3">
    <source>
        <dbReference type="Google" id="ProtNLM"/>
    </source>
</evidence>
<dbReference type="Proteomes" id="UP000198122">
    <property type="component" value="Unassembled WGS sequence"/>
</dbReference>
<dbReference type="OrthoDB" id="5149496at2"/>
<name>A0A212U1C6_9MICO</name>
<dbReference type="InterPro" id="IPR022062">
    <property type="entry name" value="DUF3618"/>
</dbReference>
<evidence type="ECO:0000313" key="2">
    <source>
        <dbReference type="Proteomes" id="UP000198122"/>
    </source>
</evidence>
<keyword evidence="2" id="KW-1185">Reference proteome</keyword>
<proteinExistence type="predicted"/>